<evidence type="ECO:0000313" key="1">
    <source>
        <dbReference type="EMBL" id="MBH0113268.1"/>
    </source>
</evidence>
<evidence type="ECO:0000313" key="2">
    <source>
        <dbReference type="Proteomes" id="UP000617634"/>
    </source>
</evidence>
<accession>A0A931HD34</accession>
<dbReference type="RefSeq" id="WP_197163369.1">
    <property type="nucleotide sequence ID" value="NZ_JADZGI010000001.1"/>
</dbReference>
<dbReference type="Proteomes" id="UP000617634">
    <property type="component" value="Unassembled WGS sequence"/>
</dbReference>
<gene>
    <name evidence="1" type="ORF">I5E68_09950</name>
</gene>
<dbReference type="EMBL" id="JADZGI010000001">
    <property type="protein sequence ID" value="MBH0113268.1"/>
    <property type="molecule type" value="Genomic_DNA"/>
</dbReference>
<organism evidence="1 2">
    <name type="scientific">Novosphingobium aureum</name>
    <dbReference type="NCBI Taxonomy" id="2792964"/>
    <lineage>
        <taxon>Bacteria</taxon>
        <taxon>Pseudomonadati</taxon>
        <taxon>Pseudomonadota</taxon>
        <taxon>Alphaproteobacteria</taxon>
        <taxon>Sphingomonadales</taxon>
        <taxon>Sphingomonadaceae</taxon>
        <taxon>Novosphingobium</taxon>
    </lineage>
</organism>
<keyword evidence="2" id="KW-1185">Reference proteome</keyword>
<protein>
    <submittedName>
        <fullName evidence="1">Uncharacterized protein</fullName>
    </submittedName>
</protein>
<name>A0A931HD34_9SPHN</name>
<comment type="caution">
    <text evidence="1">The sequence shown here is derived from an EMBL/GenBank/DDBJ whole genome shotgun (WGS) entry which is preliminary data.</text>
</comment>
<proteinExistence type="predicted"/>
<dbReference type="AlphaFoldDB" id="A0A931HD34"/>
<reference evidence="1" key="1">
    <citation type="submission" date="2020-11" db="EMBL/GenBank/DDBJ databases">
        <title>Novosphingobium aureum sp. nov., a marine bacterium isolated from sediment of a salt flat.</title>
        <authorList>
            <person name="Yoo Y."/>
            <person name="Kim J.-J."/>
        </authorList>
    </citation>
    <scope>NUCLEOTIDE SEQUENCE</scope>
    <source>
        <strain evidence="1">YJ-S2-02</strain>
    </source>
</reference>
<sequence>MTSFSAESRLLDYVVAIEGIDTARDLESLPAAIRMAAVRAVNTTVARTRTDASRRMREQVAFPARYLDSRQDGRLAVTQKATRDRVEGRITGRFRPTTLARFARNRTPNRRGGVTVEVAPGFAKLMRRAFIIRLRGADGELGNLGLAIRLRPGETIENKRKQVTRMKNGLSLLYGPSVDQVFRTVAGDVAPDAAAFLETEFLRLLELDDA</sequence>